<evidence type="ECO:0000313" key="1">
    <source>
        <dbReference type="EMBL" id="DAG01898.1"/>
    </source>
</evidence>
<dbReference type="EMBL" id="BK016199">
    <property type="protein sequence ID" value="DAG01898.1"/>
    <property type="molecule type" value="Genomic_DNA"/>
</dbReference>
<protein>
    <submittedName>
        <fullName evidence="1">Uncharacterized protein</fullName>
    </submittedName>
</protein>
<sequence length="33" mass="4055">MIYHKFFLKKSKEKFVCMKNFCTFVPILTLIKQ</sequence>
<organism evidence="1">
    <name type="scientific">Siphoviridae sp. ctYaH2</name>
    <dbReference type="NCBI Taxonomy" id="2825549"/>
    <lineage>
        <taxon>Viruses</taxon>
        <taxon>Duplodnaviria</taxon>
        <taxon>Heunggongvirae</taxon>
        <taxon>Uroviricota</taxon>
        <taxon>Caudoviricetes</taxon>
    </lineage>
</organism>
<name>A0A8S5V567_9CAUD</name>
<accession>A0A8S5V567</accession>
<reference evidence="1" key="1">
    <citation type="journal article" date="2021" name="Proc. Natl. Acad. Sci. U.S.A.">
        <title>A Catalog of Tens of Thousands of Viruses from Human Metagenomes Reveals Hidden Associations with Chronic Diseases.</title>
        <authorList>
            <person name="Tisza M.J."/>
            <person name="Buck C.B."/>
        </authorList>
    </citation>
    <scope>NUCLEOTIDE SEQUENCE</scope>
    <source>
        <strain evidence="1">CtYaH2</strain>
    </source>
</reference>
<proteinExistence type="predicted"/>